<dbReference type="Pfam" id="PF13472">
    <property type="entry name" value="Lipase_GDSL_2"/>
    <property type="match status" value="1"/>
</dbReference>
<name>A0ABV2CMH5_9RHOO</name>
<evidence type="ECO:0000256" key="1">
    <source>
        <dbReference type="ARBA" id="ARBA00038184"/>
    </source>
</evidence>
<keyword evidence="2" id="KW-0732">Signal</keyword>
<dbReference type="RefSeq" id="WP_345924239.1">
    <property type="nucleotide sequence ID" value="NZ_JBDIVF010000001.1"/>
</dbReference>
<evidence type="ECO:0000313" key="4">
    <source>
        <dbReference type="EMBL" id="MET1489110.1"/>
    </source>
</evidence>
<dbReference type="PANTHER" id="PTHR11852:SF0">
    <property type="entry name" value="PLATELET-ACTIVATING FACTOR ACETYLHYDROLASE IB SUBUNIT BETA HOMOLOG"/>
    <property type="match status" value="1"/>
</dbReference>
<dbReference type="PANTHER" id="PTHR11852">
    <property type="entry name" value="PLATELET-ACTIVATING FACTOR ACETYLHYDROLASE"/>
    <property type="match status" value="1"/>
</dbReference>
<gene>
    <name evidence="4" type="ORF">ABVT11_04680</name>
</gene>
<feature type="signal peptide" evidence="2">
    <location>
        <begin position="1"/>
        <end position="19"/>
    </location>
</feature>
<comment type="caution">
    <text evidence="4">The sequence shown here is derived from an EMBL/GenBank/DDBJ whole genome shotgun (WGS) entry which is preliminary data.</text>
</comment>
<dbReference type="Proteomes" id="UP001548590">
    <property type="component" value="Unassembled WGS sequence"/>
</dbReference>
<dbReference type="EMBL" id="JBEWLZ010000002">
    <property type="protein sequence ID" value="MET1489110.1"/>
    <property type="molecule type" value="Genomic_DNA"/>
</dbReference>
<dbReference type="Gene3D" id="3.40.50.1110">
    <property type="entry name" value="SGNH hydrolase"/>
    <property type="match status" value="1"/>
</dbReference>
<proteinExistence type="inferred from homology"/>
<comment type="similarity">
    <text evidence="1">Belongs to the 'GDSL' lipolytic enzyme family. Platelet-activating factor acetylhydrolase IB beta/gamma subunits subfamily.</text>
</comment>
<dbReference type="InterPro" id="IPR013830">
    <property type="entry name" value="SGNH_hydro"/>
</dbReference>
<protein>
    <submittedName>
        <fullName evidence="4">GDSL-type esterase/lipase family protein</fullName>
    </submittedName>
</protein>
<organism evidence="4 5">
    <name type="scientific">Uliginosibacterium paludis</name>
    <dbReference type="NCBI Taxonomy" id="1615952"/>
    <lineage>
        <taxon>Bacteria</taxon>
        <taxon>Pseudomonadati</taxon>
        <taxon>Pseudomonadota</taxon>
        <taxon>Betaproteobacteria</taxon>
        <taxon>Rhodocyclales</taxon>
        <taxon>Zoogloeaceae</taxon>
        <taxon>Uliginosibacterium</taxon>
    </lineage>
</organism>
<accession>A0ABV2CMH5</accession>
<sequence>MRALLLCFLLLGACTTLPPATESRPPQGLGSPKQDGGHFLARHESFLQRGRQGPVGLLFIGDSITEGWARHAADIWSERYAAFQAANFGIGGDRIDHVLWRLDNGELETIRPRVIVLMIGTNDSASRSGSQIAAGVRQILSLIRSRQPQARILLLAILPRGPRPGAARDDSAQRMQAIREANAELARLDDGDQTRFLDLGGRFLQDGRIPPELMPDQLHPSRKGYQIWAEAMQPLLDEMLAHR</sequence>
<dbReference type="InterPro" id="IPR036514">
    <property type="entry name" value="SGNH_hydro_sf"/>
</dbReference>
<evidence type="ECO:0000313" key="5">
    <source>
        <dbReference type="Proteomes" id="UP001548590"/>
    </source>
</evidence>
<evidence type="ECO:0000259" key="3">
    <source>
        <dbReference type="Pfam" id="PF13472"/>
    </source>
</evidence>
<keyword evidence="5" id="KW-1185">Reference proteome</keyword>
<reference evidence="4 5" key="1">
    <citation type="submission" date="2024-07" db="EMBL/GenBank/DDBJ databases">
        <title>Uliginosibacterium paludis KCTC:42655.</title>
        <authorList>
            <person name="Kim M.K."/>
        </authorList>
    </citation>
    <scope>NUCLEOTIDE SEQUENCE [LARGE SCALE GENOMIC DNA]</scope>
    <source>
        <strain evidence="4 5">KCTC 42655</strain>
    </source>
</reference>
<feature type="chain" id="PRO_5046671326" evidence="2">
    <location>
        <begin position="20"/>
        <end position="243"/>
    </location>
</feature>
<feature type="domain" description="SGNH hydrolase-type esterase" evidence="3">
    <location>
        <begin position="59"/>
        <end position="227"/>
    </location>
</feature>
<dbReference type="SUPFAM" id="SSF52266">
    <property type="entry name" value="SGNH hydrolase"/>
    <property type="match status" value="1"/>
</dbReference>
<evidence type="ECO:0000256" key="2">
    <source>
        <dbReference type="SAM" id="SignalP"/>
    </source>
</evidence>